<dbReference type="EMBL" id="ML170324">
    <property type="protein sequence ID" value="TDL14585.1"/>
    <property type="molecule type" value="Genomic_DNA"/>
</dbReference>
<sequence length="404" mass="46364">MTTDLPTEVLRVIIRLATYSDIDFDNGFIHGLDMDWFVTFRRRNAKTMETKFALLTISHRIMQIAAEFLYEIIVVTDKPFLLCYENLAAKLERSSTPAALTHLVPCRREWVKFIFAYESSQLTTAPTVAAILRFCPELKGFSWINQRSRWTPYLLSSSRTRFEEEQMIEKIPNGITIFNWHADVHRVALASVFRGSSASLRVLYIGGLRNYSPSNNAFPQVQHIPEIFPSLSDLKIMASVNLFDTLEMWSIPALADLYLEEDFGDDRLCDIVLPKVARTLRILRFGVRIHVTTELLSKTIHVCQCLQELHYCDLDVVVSPWTSRLTHPSLKYVEVSYDMFEFEDMEQANSSLLRDFGCLSNDRFPLLDTIVASDVFINSSERMGCRIMLQRVSGNFSAAGIRVL</sequence>
<gene>
    <name evidence="1" type="ORF">BD410DRAFT_181988</name>
</gene>
<dbReference type="VEuPathDB" id="FungiDB:BD410DRAFT_181988"/>
<accession>A0A4Y7PH13</accession>
<evidence type="ECO:0008006" key="3">
    <source>
        <dbReference type="Google" id="ProtNLM"/>
    </source>
</evidence>
<evidence type="ECO:0000313" key="1">
    <source>
        <dbReference type="EMBL" id="TDL14585.1"/>
    </source>
</evidence>
<dbReference type="AlphaFoldDB" id="A0A4Y7PH13"/>
<evidence type="ECO:0000313" key="2">
    <source>
        <dbReference type="Proteomes" id="UP000294933"/>
    </source>
</evidence>
<name>A0A4Y7PH13_9AGAM</name>
<reference evidence="1 2" key="1">
    <citation type="submission" date="2018-06" db="EMBL/GenBank/DDBJ databases">
        <title>A transcriptomic atlas of mushroom development highlights an independent origin of complex multicellularity.</title>
        <authorList>
            <consortium name="DOE Joint Genome Institute"/>
            <person name="Krizsan K."/>
            <person name="Almasi E."/>
            <person name="Merenyi Z."/>
            <person name="Sahu N."/>
            <person name="Viragh M."/>
            <person name="Koszo T."/>
            <person name="Mondo S."/>
            <person name="Kiss B."/>
            <person name="Balint B."/>
            <person name="Kues U."/>
            <person name="Barry K."/>
            <person name="Hegedus J.C."/>
            <person name="Henrissat B."/>
            <person name="Johnson J."/>
            <person name="Lipzen A."/>
            <person name="Ohm R."/>
            <person name="Nagy I."/>
            <person name="Pangilinan J."/>
            <person name="Yan J."/>
            <person name="Xiong Y."/>
            <person name="Grigoriev I.V."/>
            <person name="Hibbett D.S."/>
            <person name="Nagy L.G."/>
        </authorList>
    </citation>
    <scope>NUCLEOTIDE SEQUENCE [LARGE SCALE GENOMIC DNA]</scope>
    <source>
        <strain evidence="1 2">SZMC22713</strain>
    </source>
</reference>
<organism evidence="1 2">
    <name type="scientific">Rickenella mellea</name>
    <dbReference type="NCBI Taxonomy" id="50990"/>
    <lineage>
        <taxon>Eukaryota</taxon>
        <taxon>Fungi</taxon>
        <taxon>Dikarya</taxon>
        <taxon>Basidiomycota</taxon>
        <taxon>Agaricomycotina</taxon>
        <taxon>Agaricomycetes</taxon>
        <taxon>Hymenochaetales</taxon>
        <taxon>Rickenellaceae</taxon>
        <taxon>Rickenella</taxon>
    </lineage>
</organism>
<keyword evidence="2" id="KW-1185">Reference proteome</keyword>
<protein>
    <recommendedName>
        <fullName evidence="3">F-box domain-containing protein</fullName>
    </recommendedName>
</protein>
<proteinExistence type="predicted"/>
<dbReference type="Proteomes" id="UP000294933">
    <property type="component" value="Unassembled WGS sequence"/>
</dbReference>